<evidence type="ECO:0000313" key="3">
    <source>
        <dbReference type="Proteomes" id="UP000326554"/>
    </source>
</evidence>
<dbReference type="Proteomes" id="UP000326554">
    <property type="component" value="Unassembled WGS sequence"/>
</dbReference>
<gene>
    <name evidence="2" type="ORF">F3S47_07220</name>
</gene>
<evidence type="ECO:0000313" key="2">
    <source>
        <dbReference type="EMBL" id="KAA9009041.1"/>
    </source>
</evidence>
<proteinExistence type="predicted"/>
<dbReference type="InterPro" id="IPR011928">
    <property type="entry name" value="Phage_phiJL001_Gp84"/>
</dbReference>
<reference evidence="2 3" key="1">
    <citation type="submission" date="2019-09" db="EMBL/GenBank/DDBJ databases">
        <authorList>
            <person name="Park J.-S."/>
            <person name="Choi H.-J."/>
        </authorList>
    </citation>
    <scope>NUCLEOTIDE SEQUENCE [LARGE SCALE GENOMIC DNA]</scope>
    <source>
        <strain evidence="2 3">176SS1-4</strain>
    </source>
</reference>
<name>A0A5J5GL85_9RHOB</name>
<comment type="caution">
    <text evidence="2">The sequence shown here is derived from an EMBL/GenBank/DDBJ whole genome shotgun (WGS) entry which is preliminary data.</text>
</comment>
<dbReference type="RefSeq" id="WP_150444574.1">
    <property type="nucleotide sequence ID" value="NZ_VYQE01000002.1"/>
</dbReference>
<accession>A0A5J5GL85</accession>
<dbReference type="NCBIfam" id="TIGR02218">
    <property type="entry name" value="phg_TIGR02218"/>
    <property type="match status" value="1"/>
</dbReference>
<dbReference type="AlphaFoldDB" id="A0A5J5GL85"/>
<keyword evidence="3" id="KW-1185">Reference proteome</keyword>
<dbReference type="InterPro" id="IPR018964">
    <property type="entry name" value="Phage_phiJL001_Gp84_C"/>
</dbReference>
<sequence length="287" mass="31176">MSLAAHLSTGLTTVCRCWLLTRRDGVAMGFTDHDRDLAFAGHVFRADTGMTARQLVQGMGLSVDNTEAMGLLSSGAVREEDIAAGRYDGAMVCAWLVNWQAPAERDIRFRGTLGEITWGGGAFHAELRGQSEALNRPWGRIYTPDCSAVLGDDACGVDLSGLVVEGTVVEVSENSMLRLSLEAQHEPGWFAHGRLDVLDGSAQGLSGMIREDRTDGTDRLVTLWDALRADVSAGDRVRLVPGCDKQPGTCREKFSNFLNFRGFPHIPGEDWLAAVPRREDANDGGQR</sequence>
<dbReference type="Pfam" id="PF09356">
    <property type="entry name" value="Phage_BR0599"/>
    <property type="match status" value="1"/>
</dbReference>
<dbReference type="Pfam" id="PF09931">
    <property type="entry name" value="Phage_phiJL001_Gp84_N"/>
    <property type="match status" value="1"/>
</dbReference>
<protein>
    <submittedName>
        <fullName evidence="2">DUF2163 domain-containing protein</fullName>
    </submittedName>
</protein>
<organism evidence="2 3">
    <name type="scientific">Histidinibacterium aquaticum</name>
    <dbReference type="NCBI Taxonomy" id="2613962"/>
    <lineage>
        <taxon>Bacteria</taxon>
        <taxon>Pseudomonadati</taxon>
        <taxon>Pseudomonadota</taxon>
        <taxon>Alphaproteobacteria</taxon>
        <taxon>Rhodobacterales</taxon>
        <taxon>Paracoccaceae</taxon>
        <taxon>Histidinibacterium</taxon>
    </lineage>
</organism>
<feature type="domain" description="Bacteriophage phiJL001 Gp84 C-terminal" evidence="1">
    <location>
        <begin position="188"/>
        <end position="270"/>
    </location>
</feature>
<dbReference type="EMBL" id="VYQE01000002">
    <property type="protein sequence ID" value="KAA9009041.1"/>
    <property type="molecule type" value="Genomic_DNA"/>
</dbReference>
<evidence type="ECO:0000259" key="1">
    <source>
        <dbReference type="Pfam" id="PF09356"/>
    </source>
</evidence>